<evidence type="ECO:0000256" key="1">
    <source>
        <dbReference type="SAM" id="Phobius"/>
    </source>
</evidence>
<comment type="caution">
    <text evidence="2">The sequence shown here is derived from an EMBL/GenBank/DDBJ whole genome shotgun (WGS) entry which is preliminary data.</text>
</comment>
<name>A0AAD4UEL7_OVIAM</name>
<keyword evidence="1" id="KW-0812">Transmembrane</keyword>
<keyword evidence="1" id="KW-1133">Transmembrane helix</keyword>
<sequence length="121" mass="13586">MSFVTSSPPHKPYFAYKKSNETSKAASVKGLFMSHPYLGRYPTYGGVSCDMLLLTRRVNPDNSGVYRVTKAKQLVLFSLFLYLSSFIQIPLDSAVIDENSTTGDKNNNIKITMKDEFSNNE</sequence>
<keyword evidence="1" id="KW-0472">Membrane</keyword>
<dbReference type="EMBL" id="JAKZEL010000006">
    <property type="protein sequence ID" value="KAI4542734.1"/>
    <property type="molecule type" value="Genomic_DNA"/>
</dbReference>
<accession>A0AAD4UEL7</accession>
<proteinExistence type="predicted"/>
<keyword evidence="3" id="KW-1185">Reference proteome</keyword>
<evidence type="ECO:0000313" key="2">
    <source>
        <dbReference type="EMBL" id="KAI4542734.1"/>
    </source>
</evidence>
<evidence type="ECO:0000313" key="3">
    <source>
        <dbReference type="Proteomes" id="UP001214576"/>
    </source>
</evidence>
<feature type="transmembrane region" description="Helical" evidence="1">
    <location>
        <begin position="74"/>
        <end position="91"/>
    </location>
</feature>
<gene>
    <name evidence="2" type="ORF">MG293_006860</name>
</gene>
<dbReference type="Proteomes" id="UP001214576">
    <property type="component" value="Unassembled WGS sequence"/>
</dbReference>
<protein>
    <submittedName>
        <fullName evidence="2">Uncharacterized protein</fullName>
    </submittedName>
</protein>
<organism evidence="2 3">
    <name type="scientific">Ovis ammon polii</name>
    <dbReference type="NCBI Taxonomy" id="230172"/>
    <lineage>
        <taxon>Eukaryota</taxon>
        <taxon>Metazoa</taxon>
        <taxon>Chordata</taxon>
        <taxon>Craniata</taxon>
        <taxon>Vertebrata</taxon>
        <taxon>Euteleostomi</taxon>
        <taxon>Mammalia</taxon>
        <taxon>Eutheria</taxon>
        <taxon>Laurasiatheria</taxon>
        <taxon>Artiodactyla</taxon>
        <taxon>Ruminantia</taxon>
        <taxon>Pecora</taxon>
        <taxon>Bovidae</taxon>
        <taxon>Caprinae</taxon>
        <taxon>Ovis</taxon>
    </lineage>
</organism>
<reference evidence="2" key="1">
    <citation type="submission" date="2022-03" db="EMBL/GenBank/DDBJ databases">
        <title>Genomic analyses of argali, domestic sheep and their hybrids provide insights into chromosomal evolution, heterosis and genetic basis of agronomic traits.</title>
        <authorList>
            <person name="Li M."/>
        </authorList>
    </citation>
    <scope>NUCLEOTIDE SEQUENCE</scope>
    <source>
        <strain evidence="2">CAU-MHL-2022a</strain>
        <tissue evidence="2">Skin</tissue>
    </source>
</reference>
<dbReference type="AlphaFoldDB" id="A0AAD4UEL7"/>